<dbReference type="InterPro" id="IPR025557">
    <property type="entry name" value="DUF4282"/>
</dbReference>
<keyword evidence="1" id="KW-0472">Membrane</keyword>
<sequence>MEDFLKFKKMITPIIIQILFWIGVVCSILIGLISIASGANAPYGGGGRVFWGLVWILVGPIITRVYCELLIVIFSINDTLTEIKNSLKNKDSM</sequence>
<keyword evidence="1" id="KW-1133">Transmembrane helix</keyword>
<reference evidence="2 3" key="1">
    <citation type="submission" date="2018-05" db="EMBL/GenBank/DDBJ databases">
        <title>A metagenomic window into the 2 km-deep terrestrial subsurface aquifer revealed taxonomically and functionally diverse microbial community comprising novel uncultured bacterial lineages.</title>
        <authorList>
            <person name="Kadnikov V.V."/>
            <person name="Mardanov A.V."/>
            <person name="Beletsky A.V."/>
            <person name="Banks D."/>
            <person name="Pimenov N.V."/>
            <person name="Frank Y.A."/>
            <person name="Karnachuk O.V."/>
            <person name="Ravin N.V."/>
        </authorList>
    </citation>
    <scope>NUCLEOTIDE SEQUENCE [LARGE SCALE GENOMIC DNA]</scope>
    <source>
        <strain evidence="2">BY</strain>
    </source>
</reference>
<feature type="transmembrane region" description="Helical" evidence="1">
    <location>
        <begin position="49"/>
        <end position="76"/>
    </location>
</feature>
<dbReference type="KEGG" id="schv:BRCON_2251"/>
<dbReference type="Pfam" id="PF14110">
    <property type="entry name" value="DUF4282"/>
    <property type="match status" value="1"/>
</dbReference>
<protein>
    <recommendedName>
        <fullName evidence="4">DUF4282 domain-containing protein</fullName>
    </recommendedName>
</protein>
<evidence type="ECO:0008006" key="4">
    <source>
        <dbReference type="Google" id="ProtNLM"/>
    </source>
</evidence>
<accession>A0A2Z4Y876</accession>
<proteinExistence type="predicted"/>
<evidence type="ECO:0000313" key="2">
    <source>
        <dbReference type="EMBL" id="AXA37028.1"/>
    </source>
</evidence>
<name>A0A2Z4Y876_SUMC1</name>
<evidence type="ECO:0000313" key="3">
    <source>
        <dbReference type="Proteomes" id="UP000262583"/>
    </source>
</evidence>
<evidence type="ECO:0000256" key="1">
    <source>
        <dbReference type="SAM" id="Phobius"/>
    </source>
</evidence>
<gene>
    <name evidence="2" type="ORF">BRCON_2251</name>
</gene>
<dbReference type="AlphaFoldDB" id="A0A2Z4Y876"/>
<organism evidence="2 3">
    <name type="scientific">Sumerlaea chitinivorans</name>
    <dbReference type="NCBI Taxonomy" id="2250252"/>
    <lineage>
        <taxon>Bacteria</taxon>
        <taxon>Candidatus Sumerlaeota</taxon>
        <taxon>Candidatus Sumerlaeia</taxon>
        <taxon>Candidatus Sumerlaeales</taxon>
        <taxon>Candidatus Sumerlaeaceae</taxon>
        <taxon>Candidatus Sumerlaea</taxon>
    </lineage>
</organism>
<keyword evidence="1" id="KW-0812">Transmembrane</keyword>
<dbReference type="EMBL" id="CP030759">
    <property type="protein sequence ID" value="AXA37028.1"/>
    <property type="molecule type" value="Genomic_DNA"/>
</dbReference>
<dbReference type="Proteomes" id="UP000262583">
    <property type="component" value="Chromosome"/>
</dbReference>
<feature type="transmembrane region" description="Helical" evidence="1">
    <location>
        <begin position="12"/>
        <end position="37"/>
    </location>
</feature>